<proteinExistence type="inferred from homology"/>
<organism evidence="3 4">
    <name type="scientific">Rhynchospora tenuis</name>
    <dbReference type="NCBI Taxonomy" id="198213"/>
    <lineage>
        <taxon>Eukaryota</taxon>
        <taxon>Viridiplantae</taxon>
        <taxon>Streptophyta</taxon>
        <taxon>Embryophyta</taxon>
        <taxon>Tracheophyta</taxon>
        <taxon>Spermatophyta</taxon>
        <taxon>Magnoliopsida</taxon>
        <taxon>Liliopsida</taxon>
        <taxon>Poales</taxon>
        <taxon>Cyperaceae</taxon>
        <taxon>Cyperoideae</taxon>
        <taxon>Rhynchosporeae</taxon>
        <taxon>Rhynchospora</taxon>
    </lineage>
</organism>
<dbReference type="InterPro" id="IPR036291">
    <property type="entry name" value="NAD(P)-bd_dom_sf"/>
</dbReference>
<dbReference type="PANTHER" id="PTHR13812:SF19">
    <property type="entry name" value="KETIMINE REDUCTASE MU-CRYSTALLIN"/>
    <property type="match status" value="1"/>
</dbReference>
<dbReference type="PANTHER" id="PTHR13812">
    <property type="entry name" value="KETIMINE REDUCTASE MU-CRYSTALLIN"/>
    <property type="match status" value="1"/>
</dbReference>
<dbReference type="InterPro" id="IPR023401">
    <property type="entry name" value="ODC_N"/>
</dbReference>
<feature type="compositionally biased region" description="Low complexity" evidence="2">
    <location>
        <begin position="58"/>
        <end position="81"/>
    </location>
</feature>
<gene>
    <name evidence="3" type="ORF">LUZ61_018449</name>
</gene>
<name>A0AAD5Z9G4_9POAL</name>
<comment type="caution">
    <text evidence="3">The sequence shown here is derived from an EMBL/GenBank/DDBJ whole genome shotgun (WGS) entry which is preliminary data.</text>
</comment>
<evidence type="ECO:0000313" key="4">
    <source>
        <dbReference type="Proteomes" id="UP001210211"/>
    </source>
</evidence>
<feature type="region of interest" description="Disordered" evidence="2">
    <location>
        <begin position="58"/>
        <end position="82"/>
    </location>
</feature>
<evidence type="ECO:0000256" key="2">
    <source>
        <dbReference type="SAM" id="MobiDB-lite"/>
    </source>
</evidence>
<dbReference type="GO" id="GO:0005737">
    <property type="term" value="C:cytoplasm"/>
    <property type="evidence" value="ECO:0007669"/>
    <property type="project" value="TreeGrafter"/>
</dbReference>
<evidence type="ECO:0008006" key="5">
    <source>
        <dbReference type="Google" id="ProtNLM"/>
    </source>
</evidence>
<accession>A0AAD5Z9G4</accession>
<keyword evidence="4" id="KW-1185">Reference proteome</keyword>
<dbReference type="SUPFAM" id="SSF51735">
    <property type="entry name" value="NAD(P)-binding Rossmann-fold domains"/>
    <property type="match status" value="1"/>
</dbReference>
<dbReference type="InterPro" id="IPR003462">
    <property type="entry name" value="ODC_Mu_crystall"/>
</dbReference>
<protein>
    <recommendedName>
        <fullName evidence="5">Ornithine cyclodeaminase</fullName>
    </recommendedName>
</protein>
<reference evidence="3 4" key="1">
    <citation type="journal article" date="2022" name="Cell">
        <title>Repeat-based holocentromeres influence genome architecture and karyotype evolution.</title>
        <authorList>
            <person name="Hofstatter P.G."/>
            <person name="Thangavel G."/>
            <person name="Lux T."/>
            <person name="Neumann P."/>
            <person name="Vondrak T."/>
            <person name="Novak P."/>
            <person name="Zhang M."/>
            <person name="Costa L."/>
            <person name="Castellani M."/>
            <person name="Scott A."/>
            <person name="Toegelov H."/>
            <person name="Fuchs J."/>
            <person name="Mata-Sucre Y."/>
            <person name="Dias Y."/>
            <person name="Vanzela A.L.L."/>
            <person name="Huettel B."/>
            <person name="Almeida C.C.S."/>
            <person name="Simkova H."/>
            <person name="Souza G."/>
            <person name="Pedrosa-Harand A."/>
            <person name="Macas J."/>
            <person name="Mayer K.F.X."/>
            <person name="Houben A."/>
            <person name="Marques A."/>
        </authorList>
    </citation>
    <scope>NUCLEOTIDE SEQUENCE [LARGE SCALE GENOMIC DNA]</scope>
    <source>
        <strain evidence="3">RhyTen1mFocal</strain>
    </source>
</reference>
<evidence type="ECO:0000256" key="1">
    <source>
        <dbReference type="ARBA" id="ARBA00008903"/>
    </source>
</evidence>
<sequence length="350" mass="37449">MASQLPPFLSNQHFIHLNSTTLNMLLSPDQLMPHLITSLPIFGPSIISVQRLSYTLPSSSSSTTSSTSASTSASTSTSPSPNVLSLKICWSTDPSFPYLSVGMITEFPSNSSFLPDKHSIISLFHSLTGVPLASLDGRSLSFLRLAALSGIASYLLSLSSPTTLLIIGTSECAHLVTAHRVARPSINRIIVYHPDLSIAQDFAHELCSREPNPSSVIITYAKDLDQVIGMADIVCCAAYIATNVPIVKGKLLKAGAHLDLVGSLTYEIKECDDDALSRGGVFLDEVAMNEAGAFVNYAGTLTDLAGGKMLGRNRYDEVTVFKAVGSGKIDLWVAQFAYENSKKLSNFAVV</sequence>
<dbReference type="AlphaFoldDB" id="A0AAD5Z9G4"/>
<comment type="similarity">
    <text evidence="1">Belongs to the ornithine cyclodeaminase/mu-crystallin family.</text>
</comment>
<dbReference type="Pfam" id="PF02423">
    <property type="entry name" value="OCD_Mu_crystall"/>
    <property type="match status" value="1"/>
</dbReference>
<evidence type="ECO:0000313" key="3">
    <source>
        <dbReference type="EMBL" id="KAJ3689285.1"/>
    </source>
</evidence>
<dbReference type="EMBL" id="JAMRDG010000002">
    <property type="protein sequence ID" value="KAJ3689285.1"/>
    <property type="molecule type" value="Genomic_DNA"/>
</dbReference>
<dbReference type="Gene3D" id="3.30.1780.10">
    <property type="entry name" value="ornithine cyclodeaminase, domain 1"/>
    <property type="match status" value="1"/>
</dbReference>
<dbReference type="Gene3D" id="3.40.50.720">
    <property type="entry name" value="NAD(P)-binding Rossmann-like Domain"/>
    <property type="match status" value="1"/>
</dbReference>
<dbReference type="Proteomes" id="UP001210211">
    <property type="component" value="Unassembled WGS sequence"/>
</dbReference>